<dbReference type="GO" id="GO:0008999">
    <property type="term" value="F:protein-N-terminal-alanine acetyltransferase activity"/>
    <property type="evidence" value="ECO:0007669"/>
    <property type="project" value="TreeGrafter"/>
</dbReference>
<dbReference type="PANTHER" id="PTHR43441:SF3">
    <property type="entry name" value="ACETYLTRANSFERASE"/>
    <property type="match status" value="1"/>
</dbReference>
<organism evidence="2 3">
    <name type="scientific">Amycolatopsis mongoliensis</name>
    <dbReference type="NCBI Taxonomy" id="715475"/>
    <lineage>
        <taxon>Bacteria</taxon>
        <taxon>Bacillati</taxon>
        <taxon>Actinomycetota</taxon>
        <taxon>Actinomycetes</taxon>
        <taxon>Pseudonocardiales</taxon>
        <taxon>Pseudonocardiaceae</taxon>
        <taxon>Amycolatopsis</taxon>
    </lineage>
</organism>
<dbReference type="Proteomes" id="UP001239397">
    <property type="component" value="Chromosome"/>
</dbReference>
<dbReference type="EMBL" id="CP127295">
    <property type="protein sequence ID" value="WIX97967.1"/>
    <property type="molecule type" value="Genomic_DNA"/>
</dbReference>
<dbReference type="KEGG" id="amog:QRX60_28235"/>
<accession>A0A9Y2JH53</accession>
<sequence length="173" mass="18658">MKETYTADGFTLARWTSADGPELAAAVAGSLEHLGAWLIWAAGGYSADDAEEFLRRTAKHWESGEAHDFAIRVGDAVAGGIGVMAREGGVEIGYWLSRDFTGRGLMTRAAALLTAEAFRLGAGYVEIKHDELNVRSGAVPERLGFVKVREEQAEKPLAPACGGTDHVWRKEKP</sequence>
<dbReference type="RefSeq" id="WP_285994453.1">
    <property type="nucleotide sequence ID" value="NZ_CP127295.1"/>
</dbReference>
<dbReference type="InterPro" id="IPR000182">
    <property type="entry name" value="GNAT_dom"/>
</dbReference>
<keyword evidence="3" id="KW-1185">Reference proteome</keyword>
<proteinExistence type="predicted"/>
<dbReference type="InterPro" id="IPR051908">
    <property type="entry name" value="Ribosomal_N-acetyltransferase"/>
</dbReference>
<dbReference type="PANTHER" id="PTHR43441">
    <property type="entry name" value="RIBOSOMAL-PROTEIN-SERINE ACETYLTRANSFERASE"/>
    <property type="match status" value="1"/>
</dbReference>
<evidence type="ECO:0000259" key="1">
    <source>
        <dbReference type="PROSITE" id="PS51186"/>
    </source>
</evidence>
<feature type="domain" description="N-acetyltransferase" evidence="1">
    <location>
        <begin position="21"/>
        <end position="173"/>
    </location>
</feature>
<name>A0A9Y2JH53_9PSEU</name>
<dbReference type="Gene3D" id="3.40.630.30">
    <property type="match status" value="1"/>
</dbReference>
<dbReference type="GO" id="GO:0005737">
    <property type="term" value="C:cytoplasm"/>
    <property type="evidence" value="ECO:0007669"/>
    <property type="project" value="TreeGrafter"/>
</dbReference>
<dbReference type="GO" id="GO:1990189">
    <property type="term" value="F:protein N-terminal-serine acetyltransferase activity"/>
    <property type="evidence" value="ECO:0007669"/>
    <property type="project" value="TreeGrafter"/>
</dbReference>
<evidence type="ECO:0000313" key="3">
    <source>
        <dbReference type="Proteomes" id="UP001239397"/>
    </source>
</evidence>
<evidence type="ECO:0000313" key="2">
    <source>
        <dbReference type="EMBL" id="WIX97967.1"/>
    </source>
</evidence>
<dbReference type="PROSITE" id="PS51186">
    <property type="entry name" value="GNAT"/>
    <property type="match status" value="1"/>
</dbReference>
<gene>
    <name evidence="2" type="ORF">QRX60_28235</name>
</gene>
<dbReference type="Pfam" id="PF13302">
    <property type="entry name" value="Acetyltransf_3"/>
    <property type="match status" value="1"/>
</dbReference>
<dbReference type="AlphaFoldDB" id="A0A9Y2JH53"/>
<protein>
    <submittedName>
        <fullName evidence="2">GNAT family N-acetyltransferase</fullName>
    </submittedName>
</protein>
<reference evidence="2 3" key="1">
    <citation type="submission" date="2023-06" db="EMBL/GenBank/DDBJ databases">
        <authorList>
            <person name="Oyuntsetseg B."/>
            <person name="Kim S.B."/>
        </authorList>
    </citation>
    <scope>NUCLEOTIDE SEQUENCE [LARGE SCALE GENOMIC DNA]</scope>
    <source>
        <strain evidence="2 3">4-36</strain>
    </source>
</reference>
<dbReference type="InterPro" id="IPR016181">
    <property type="entry name" value="Acyl_CoA_acyltransferase"/>
</dbReference>
<dbReference type="SUPFAM" id="SSF55729">
    <property type="entry name" value="Acyl-CoA N-acyltransferases (Nat)"/>
    <property type="match status" value="1"/>
</dbReference>